<dbReference type="InterPro" id="IPR054583">
    <property type="entry name" value="Beta-prop_AUDH"/>
</dbReference>
<dbReference type="SUPFAM" id="SSF69318">
    <property type="entry name" value="Integrin alpha N-terminal domain"/>
    <property type="match status" value="1"/>
</dbReference>
<accession>A0A4V4HHT7</accession>
<proteinExistence type="predicted"/>
<dbReference type="InterPro" id="IPR040887">
    <property type="entry name" value="AUDH_Cupin"/>
</dbReference>
<dbReference type="Pfam" id="PF18637">
    <property type="entry name" value="AUDH_Cupin"/>
    <property type="match status" value="1"/>
</dbReference>
<evidence type="ECO:0000259" key="2">
    <source>
        <dbReference type="Pfam" id="PF22301"/>
    </source>
</evidence>
<organism evidence="3 4">
    <name type="scientific">Dendrothele bispora (strain CBS 962.96)</name>
    <dbReference type="NCBI Taxonomy" id="1314807"/>
    <lineage>
        <taxon>Eukaryota</taxon>
        <taxon>Fungi</taxon>
        <taxon>Dikarya</taxon>
        <taxon>Basidiomycota</taxon>
        <taxon>Agaricomycotina</taxon>
        <taxon>Agaricomycetes</taxon>
        <taxon>Agaricomycetidae</taxon>
        <taxon>Agaricales</taxon>
        <taxon>Agaricales incertae sedis</taxon>
        <taxon>Dendrothele</taxon>
    </lineage>
</organism>
<dbReference type="Pfam" id="PF22301">
    <property type="entry name" value="AUDH_beta_propeller"/>
    <property type="match status" value="1"/>
</dbReference>
<name>A0A4V4HHT7_DENBC</name>
<dbReference type="OrthoDB" id="5378718at2759"/>
<feature type="domain" description="Aldos-2-ulose dehydratase beta-propeller" evidence="2">
    <location>
        <begin position="134"/>
        <end position="316"/>
    </location>
</feature>
<dbReference type="Proteomes" id="UP000297245">
    <property type="component" value="Unassembled WGS sequence"/>
</dbReference>
<evidence type="ECO:0000313" key="3">
    <source>
        <dbReference type="EMBL" id="THV03946.1"/>
    </source>
</evidence>
<dbReference type="Gene3D" id="2.60.120.990">
    <property type="match status" value="1"/>
</dbReference>
<reference evidence="3 4" key="1">
    <citation type="journal article" date="2019" name="Nat. Ecol. Evol.">
        <title>Megaphylogeny resolves global patterns of mushroom evolution.</title>
        <authorList>
            <person name="Varga T."/>
            <person name="Krizsan K."/>
            <person name="Foldi C."/>
            <person name="Dima B."/>
            <person name="Sanchez-Garcia M."/>
            <person name="Sanchez-Ramirez S."/>
            <person name="Szollosi G.J."/>
            <person name="Szarkandi J.G."/>
            <person name="Papp V."/>
            <person name="Albert L."/>
            <person name="Andreopoulos W."/>
            <person name="Angelini C."/>
            <person name="Antonin V."/>
            <person name="Barry K.W."/>
            <person name="Bougher N.L."/>
            <person name="Buchanan P."/>
            <person name="Buyck B."/>
            <person name="Bense V."/>
            <person name="Catcheside P."/>
            <person name="Chovatia M."/>
            <person name="Cooper J."/>
            <person name="Damon W."/>
            <person name="Desjardin D."/>
            <person name="Finy P."/>
            <person name="Geml J."/>
            <person name="Haridas S."/>
            <person name="Hughes K."/>
            <person name="Justo A."/>
            <person name="Karasinski D."/>
            <person name="Kautmanova I."/>
            <person name="Kiss B."/>
            <person name="Kocsube S."/>
            <person name="Kotiranta H."/>
            <person name="LaButti K.M."/>
            <person name="Lechner B.E."/>
            <person name="Liimatainen K."/>
            <person name="Lipzen A."/>
            <person name="Lukacs Z."/>
            <person name="Mihaltcheva S."/>
            <person name="Morgado L.N."/>
            <person name="Niskanen T."/>
            <person name="Noordeloos M.E."/>
            <person name="Ohm R.A."/>
            <person name="Ortiz-Santana B."/>
            <person name="Ovrebo C."/>
            <person name="Racz N."/>
            <person name="Riley R."/>
            <person name="Savchenko A."/>
            <person name="Shiryaev A."/>
            <person name="Soop K."/>
            <person name="Spirin V."/>
            <person name="Szebenyi C."/>
            <person name="Tomsovsky M."/>
            <person name="Tulloss R.E."/>
            <person name="Uehling J."/>
            <person name="Grigoriev I.V."/>
            <person name="Vagvolgyi C."/>
            <person name="Papp T."/>
            <person name="Martin F.M."/>
            <person name="Miettinen O."/>
            <person name="Hibbett D.S."/>
            <person name="Nagy L.G."/>
        </authorList>
    </citation>
    <scope>NUCLEOTIDE SEQUENCE [LARGE SCALE GENOMIC DNA]</scope>
    <source>
        <strain evidence="3 4">CBS 962.96</strain>
    </source>
</reference>
<dbReference type="EMBL" id="ML179061">
    <property type="protein sequence ID" value="THV03946.1"/>
    <property type="molecule type" value="Genomic_DNA"/>
</dbReference>
<sequence length="802" mass="88413">MCCNGFSAPAGATLAQDTSEVSGINVSESVIAMPLPDGYWCQAFLYSKDAEYPDIIAYGLGFQDKPATIRMFINPRNINDGRTSGWKLAELAVLDFPVAMTYADLTGDGFNDIIICDRYGPNMSNLWDAETNDGGRIIWLENPGDRSAVPYWKQHKIGNSTGMHRVTVGHFTTNNCIQVMGLPILSRSLDKDDEIIPPAPILVFTPDKGSPTECWKKEVAFPSQFRLIHHCRVLPGVNDGLDLALVAGREGIIALWFDQKKQRWCHNVIGEGLGKTPDNPYWGSGSVDICRIKDDKVGYIATCEAFHGNVVSVYIKGEDAPKGARSLMSGKWTRHKVDDFGPLNDENTGTIHHVHSVELDNSFTASSFGIACMGAPVCKAENQGVYVYTPSDLVKGKFNKQKISHKSAAILAVDAFTAPGAVEIASISYYVPGYHTGLDPPDVRIESLRKFGTDTRIYATKLDHEVLLRIPRPSVLGAGVIELLPMWKLAGKMITLVVLAPCVLYPIESGSDAKVIYGEITVTNNSTGQTTLRGIAPTAKNTRGPILSGIVTAGHKGAVFIHVQPIYGESQGPFSSMSLVGSENALPNAPGISADARMTQLPFIKVDRLAWATSRLWNDFEFYNAIGFHVFFNDDVMEKVVHIQAWTLGIGETARFRLSFQLWGLNTMLNVSGSDNHSDKSFCEIHYCLSNGGGTGGMRYFEDSYIDPIDTGLELTKEYVEKNSTLIVVKDLHEHGPLWKIMPGKQTMPKLRNNGTVDYPWHAWLASQFGHYKLPIVPPLDESKQKYDIWMAFEFPLEAFQT</sequence>
<keyword evidence="4" id="KW-1185">Reference proteome</keyword>
<protein>
    <recommendedName>
        <fullName evidence="5">Aldos-2-ulose dehydratase/isomerase (AUDH) Cupin domain-containing protein</fullName>
    </recommendedName>
</protein>
<dbReference type="AlphaFoldDB" id="A0A4V4HHT7"/>
<evidence type="ECO:0000313" key="4">
    <source>
        <dbReference type="Proteomes" id="UP000297245"/>
    </source>
</evidence>
<evidence type="ECO:0008006" key="5">
    <source>
        <dbReference type="Google" id="ProtNLM"/>
    </source>
</evidence>
<evidence type="ECO:0000259" key="1">
    <source>
        <dbReference type="Pfam" id="PF18637"/>
    </source>
</evidence>
<dbReference type="InterPro" id="IPR028994">
    <property type="entry name" value="Integrin_alpha_N"/>
</dbReference>
<feature type="domain" description="Aldos-2-ulose dehydratase/isomerase (AUDH) Cupin" evidence="1">
    <location>
        <begin position="456"/>
        <end position="796"/>
    </location>
</feature>
<gene>
    <name evidence="3" type="ORF">K435DRAFT_835549</name>
</gene>